<evidence type="ECO:0000256" key="1">
    <source>
        <dbReference type="SAM" id="MobiDB-lite"/>
    </source>
</evidence>
<dbReference type="Gene3D" id="1.20.140.120">
    <property type="match status" value="1"/>
</dbReference>
<proteinExistence type="predicted"/>
<reference evidence="2" key="1">
    <citation type="submission" date="2020-01" db="EMBL/GenBank/DDBJ databases">
        <title>Sustained virome diversity in Antarctic penguins and their ticks: geographical connectedness and no evidence for low pathogen pressure.</title>
        <authorList>
            <person name="Wille M."/>
            <person name="Harvey E."/>
            <person name="Shi M."/>
            <person name="Gonzalez-Acuna D."/>
            <person name="Holmes E.C."/>
            <person name="Hurt A.C."/>
        </authorList>
    </citation>
    <scope>NUCLEOTIDE SEQUENCE</scope>
    <source>
        <strain evidence="2">Antarctic13</strain>
    </source>
</reference>
<dbReference type="InterPro" id="IPR049178">
    <property type="entry name" value="CP_picobirnavirus_sf"/>
</dbReference>
<feature type="region of interest" description="Disordered" evidence="1">
    <location>
        <begin position="1"/>
        <end position="69"/>
    </location>
</feature>
<accession>A0A6H0DIA8</accession>
<protein>
    <submittedName>
        <fullName evidence="2">Capsid protein</fullName>
    </submittedName>
</protein>
<feature type="compositionally biased region" description="Low complexity" evidence="1">
    <location>
        <begin position="51"/>
        <end position="65"/>
    </location>
</feature>
<name>A0A6H0DIA8_9VIRU</name>
<dbReference type="Pfam" id="PF20816">
    <property type="entry name" value="PBV_CP"/>
    <property type="match status" value="1"/>
</dbReference>
<dbReference type="InterPro" id="IPR048835">
    <property type="entry name" value="CP_picobirnavirus"/>
</dbReference>
<evidence type="ECO:0000313" key="2">
    <source>
        <dbReference type="EMBL" id="QIS87946.1"/>
    </source>
</evidence>
<dbReference type="EMBL" id="MT025077">
    <property type="protein sequence ID" value="QIS87946.1"/>
    <property type="molecule type" value="Genomic_RNA"/>
</dbReference>
<feature type="compositionally biased region" description="Polar residues" evidence="1">
    <location>
        <begin position="13"/>
        <end position="40"/>
    </location>
</feature>
<organism evidence="2">
    <name type="scientific">Hilary virus</name>
    <dbReference type="NCBI Taxonomy" id="2707225"/>
    <lineage>
        <taxon>Viruses</taxon>
        <taxon>Riboviria</taxon>
    </lineage>
</organism>
<sequence length="279" mass="30976">MAKKNKANKENIVKQTNKKGSNNPKRAQQEVHASNSNTGVNIRGGKKAAMNQNNKTSNNEFNTNFQPKVGSNDPSWYNLTPSMVATGANISYNTALGVEQPLNIVAGGGTPTAPVQHSNYRTNLPGIMTVDMMPTAGTATGPASAINLAGRSVFATIRRNVNGARSYEYTDVMNYILTVGSMYSYVAFIMRTLSATRTLSLLNRYSRENLIEAMGFMPRDIIDNSANYLFRLNTIIKQLNLLPIPKNIQLFDRWVWLNTNIFLDEEGPKAQLYIPQVRY</sequence>